<keyword evidence="3" id="KW-1185">Reference proteome</keyword>
<sequence length="73" mass="8271">MIHAHAHAEVAALAAGRCTRTQRDTTHLHRRDNAASRWRPIWLQRPSSRNPRRQYHFPLGRASAVQNATHGSG</sequence>
<accession>A0A4Z2ESU6</accession>
<name>A0A4Z2ESU6_9TELE</name>
<comment type="caution">
    <text evidence="2">The sequence shown here is derived from an EMBL/GenBank/DDBJ whole genome shotgun (WGS) entry which is preliminary data.</text>
</comment>
<reference evidence="2 3" key="1">
    <citation type="submission" date="2019-03" db="EMBL/GenBank/DDBJ databases">
        <title>First draft genome of Liparis tanakae, snailfish: a comprehensive survey of snailfish specific genes.</title>
        <authorList>
            <person name="Kim W."/>
            <person name="Song I."/>
            <person name="Jeong J.-H."/>
            <person name="Kim D."/>
            <person name="Kim S."/>
            <person name="Ryu S."/>
            <person name="Song J.Y."/>
            <person name="Lee S.K."/>
        </authorList>
    </citation>
    <scope>NUCLEOTIDE SEQUENCE [LARGE SCALE GENOMIC DNA]</scope>
    <source>
        <tissue evidence="2">Muscle</tissue>
    </source>
</reference>
<evidence type="ECO:0000313" key="2">
    <source>
        <dbReference type="EMBL" id="TNN31661.1"/>
    </source>
</evidence>
<feature type="region of interest" description="Disordered" evidence="1">
    <location>
        <begin position="15"/>
        <end position="73"/>
    </location>
</feature>
<protein>
    <submittedName>
        <fullName evidence="2">Uncharacterized protein</fullName>
    </submittedName>
</protein>
<evidence type="ECO:0000313" key="3">
    <source>
        <dbReference type="Proteomes" id="UP000314294"/>
    </source>
</evidence>
<evidence type="ECO:0000256" key="1">
    <source>
        <dbReference type="SAM" id="MobiDB-lite"/>
    </source>
</evidence>
<gene>
    <name evidence="2" type="ORF">EYF80_058181</name>
</gene>
<dbReference type="EMBL" id="SRLO01003258">
    <property type="protein sequence ID" value="TNN31661.1"/>
    <property type="molecule type" value="Genomic_DNA"/>
</dbReference>
<dbReference type="AlphaFoldDB" id="A0A4Z2ESU6"/>
<proteinExistence type="predicted"/>
<dbReference type="Proteomes" id="UP000314294">
    <property type="component" value="Unassembled WGS sequence"/>
</dbReference>
<feature type="compositionally biased region" description="Basic and acidic residues" evidence="1">
    <location>
        <begin position="21"/>
        <end position="34"/>
    </location>
</feature>
<organism evidence="2 3">
    <name type="scientific">Liparis tanakae</name>
    <name type="common">Tanaka's snailfish</name>
    <dbReference type="NCBI Taxonomy" id="230148"/>
    <lineage>
        <taxon>Eukaryota</taxon>
        <taxon>Metazoa</taxon>
        <taxon>Chordata</taxon>
        <taxon>Craniata</taxon>
        <taxon>Vertebrata</taxon>
        <taxon>Euteleostomi</taxon>
        <taxon>Actinopterygii</taxon>
        <taxon>Neopterygii</taxon>
        <taxon>Teleostei</taxon>
        <taxon>Neoteleostei</taxon>
        <taxon>Acanthomorphata</taxon>
        <taxon>Eupercaria</taxon>
        <taxon>Perciformes</taxon>
        <taxon>Cottioidei</taxon>
        <taxon>Cottales</taxon>
        <taxon>Liparidae</taxon>
        <taxon>Liparis</taxon>
    </lineage>
</organism>
<feature type="compositionally biased region" description="Polar residues" evidence="1">
    <location>
        <begin position="64"/>
        <end position="73"/>
    </location>
</feature>